<gene>
    <name evidence="2" type="ORF">SAMN06296036_110157</name>
</gene>
<proteinExistence type="predicted"/>
<accession>A0A1Y6C3M6</accession>
<dbReference type="AlphaFoldDB" id="A0A1Y6C3M6"/>
<dbReference type="SUPFAM" id="SSF46955">
    <property type="entry name" value="Putative DNA-binding domain"/>
    <property type="match status" value="1"/>
</dbReference>
<dbReference type="InterPro" id="IPR036388">
    <property type="entry name" value="WH-like_DNA-bd_sf"/>
</dbReference>
<dbReference type="InterPro" id="IPR041657">
    <property type="entry name" value="HTH_17"/>
</dbReference>
<dbReference type="RefSeq" id="WP_132320941.1">
    <property type="nucleotide sequence ID" value="NZ_FWZT01000010.1"/>
</dbReference>
<sequence>MESAFNADKRLFDNLVSKEEIALELGVTTKTISNWMSAGKIPSIKIGRKNFALRSVLRVWLDSQRKKANRK</sequence>
<protein>
    <submittedName>
        <fullName evidence="2">Helix-turn-helix domain-containing protein</fullName>
    </submittedName>
</protein>
<dbReference type="Proteomes" id="UP000192907">
    <property type="component" value="Unassembled WGS sequence"/>
</dbReference>
<evidence type="ECO:0000313" key="2">
    <source>
        <dbReference type="EMBL" id="SMF34602.1"/>
    </source>
</evidence>
<reference evidence="3" key="1">
    <citation type="submission" date="2017-04" db="EMBL/GenBank/DDBJ databases">
        <authorList>
            <person name="Varghese N."/>
            <person name="Submissions S."/>
        </authorList>
    </citation>
    <scope>NUCLEOTIDE SEQUENCE [LARGE SCALE GENOMIC DNA]</scope>
    <source>
        <strain evidence="3">RKEM611</strain>
    </source>
</reference>
<feature type="domain" description="Helix-turn-helix" evidence="1">
    <location>
        <begin position="17"/>
        <end position="65"/>
    </location>
</feature>
<dbReference type="STRING" id="1513793.SAMN06296036_110157"/>
<name>A0A1Y6C3M6_9BACT</name>
<dbReference type="EMBL" id="FWZT01000010">
    <property type="protein sequence ID" value="SMF34602.1"/>
    <property type="molecule type" value="Genomic_DNA"/>
</dbReference>
<evidence type="ECO:0000259" key="1">
    <source>
        <dbReference type="Pfam" id="PF12728"/>
    </source>
</evidence>
<dbReference type="InterPro" id="IPR009061">
    <property type="entry name" value="DNA-bd_dom_put_sf"/>
</dbReference>
<dbReference type="Gene3D" id="1.10.10.10">
    <property type="entry name" value="Winged helix-like DNA-binding domain superfamily/Winged helix DNA-binding domain"/>
    <property type="match status" value="1"/>
</dbReference>
<dbReference type="Pfam" id="PF12728">
    <property type="entry name" value="HTH_17"/>
    <property type="match status" value="1"/>
</dbReference>
<organism evidence="2 3">
    <name type="scientific">Pseudobacteriovorax antillogorgiicola</name>
    <dbReference type="NCBI Taxonomy" id="1513793"/>
    <lineage>
        <taxon>Bacteria</taxon>
        <taxon>Pseudomonadati</taxon>
        <taxon>Bdellovibrionota</taxon>
        <taxon>Oligoflexia</taxon>
        <taxon>Oligoflexales</taxon>
        <taxon>Pseudobacteriovoracaceae</taxon>
        <taxon>Pseudobacteriovorax</taxon>
    </lineage>
</organism>
<keyword evidence="3" id="KW-1185">Reference proteome</keyword>
<evidence type="ECO:0000313" key="3">
    <source>
        <dbReference type="Proteomes" id="UP000192907"/>
    </source>
</evidence>
<dbReference type="OrthoDB" id="123463at2"/>